<keyword evidence="6" id="KW-1185">Reference proteome</keyword>
<evidence type="ECO:0000256" key="4">
    <source>
        <dbReference type="ARBA" id="ARBA00023172"/>
    </source>
</evidence>
<keyword evidence="4" id="KW-0233">DNA recombination</keyword>
<dbReference type="Proteomes" id="UP000194003">
    <property type="component" value="Unassembled WGS sequence"/>
</dbReference>
<dbReference type="InterPro" id="IPR051354">
    <property type="entry name" value="Transposase_27_IS1"/>
</dbReference>
<dbReference type="EMBL" id="LVJN01000019">
    <property type="protein sequence ID" value="OSM04016.1"/>
    <property type="molecule type" value="Genomic_DNA"/>
</dbReference>
<dbReference type="STRING" id="1434232.MAIT1_03730"/>
<reference evidence="5 6" key="1">
    <citation type="journal article" date="2016" name="BMC Genomics">
        <title>Combined genomic and structural analyses of a cultured magnetotactic bacterium reveals its niche adaptation to a dynamic environment.</title>
        <authorList>
            <person name="Araujo A.C."/>
            <person name="Morillo V."/>
            <person name="Cypriano J."/>
            <person name="Teixeira L.C."/>
            <person name="Leao P."/>
            <person name="Lyra S."/>
            <person name="Almeida L.G."/>
            <person name="Bazylinski D.A."/>
            <person name="Vasconcellos A.T."/>
            <person name="Abreu F."/>
            <person name="Lins U."/>
        </authorList>
    </citation>
    <scope>NUCLEOTIDE SEQUENCE [LARGE SCALE GENOMIC DNA]</scope>
    <source>
        <strain evidence="5 6">IT-1</strain>
    </source>
</reference>
<evidence type="ECO:0000313" key="6">
    <source>
        <dbReference type="Proteomes" id="UP000194003"/>
    </source>
</evidence>
<gene>
    <name evidence="5" type="ORF">MAIT1_03730</name>
</gene>
<keyword evidence="3" id="KW-0815">Transposition</keyword>
<dbReference type="Pfam" id="PF03400">
    <property type="entry name" value="DDE_Tnp_IS1"/>
    <property type="match status" value="1"/>
</dbReference>
<sequence length="152" mass="17833">MNHQLLAELTPETPVDVVRVDQAEADEMWSFVGSKANPRWSWHAIERQSGRVLAYVFGTRKDAVLKELRKLLEPFGIVKLFTDDWGAYHHTPLASKHFVGKRNTQRIERKHLTWRTRIKRLARKTICFSKCEVMHDTVIGLFINRYEFGLEI</sequence>
<protein>
    <submittedName>
        <fullName evidence="5">Putative IS1 transposase</fullName>
    </submittedName>
</protein>
<comment type="similarity">
    <text evidence="2">Belongs to the transposase 27 family.</text>
</comment>
<comment type="caution">
    <text evidence="5">The sequence shown here is derived from an EMBL/GenBank/DDBJ whole genome shotgun (WGS) entry which is preliminary data.</text>
</comment>
<dbReference type="PANTHER" id="PTHR33293:SF1">
    <property type="entry name" value="INSERTION ELEMENT IS1 1 PROTEIN INSB-RELATED"/>
    <property type="match status" value="1"/>
</dbReference>
<evidence type="ECO:0000313" key="5">
    <source>
        <dbReference type="EMBL" id="OSM04016.1"/>
    </source>
</evidence>
<proteinExistence type="inferred from homology"/>
<dbReference type="GO" id="GO:0006313">
    <property type="term" value="P:DNA transposition"/>
    <property type="evidence" value="ECO:0007669"/>
    <property type="project" value="InterPro"/>
</dbReference>
<evidence type="ECO:0000256" key="3">
    <source>
        <dbReference type="ARBA" id="ARBA00022578"/>
    </source>
</evidence>
<dbReference type="PANTHER" id="PTHR33293">
    <property type="entry name" value="INSERTION ELEMENT IS1 1 PROTEIN INSB-RELATED"/>
    <property type="match status" value="1"/>
</dbReference>
<dbReference type="AlphaFoldDB" id="A0A1Y2K414"/>
<comment type="function">
    <text evidence="1">Absolutely required for transposition of IS1.</text>
</comment>
<dbReference type="GO" id="GO:0004803">
    <property type="term" value="F:transposase activity"/>
    <property type="evidence" value="ECO:0007669"/>
    <property type="project" value="InterPro"/>
</dbReference>
<name>A0A1Y2K414_9PROT</name>
<dbReference type="GO" id="GO:0003677">
    <property type="term" value="F:DNA binding"/>
    <property type="evidence" value="ECO:0007669"/>
    <property type="project" value="InterPro"/>
</dbReference>
<dbReference type="NCBIfam" id="NF033558">
    <property type="entry name" value="transpos_IS1"/>
    <property type="match status" value="1"/>
</dbReference>
<evidence type="ECO:0000256" key="1">
    <source>
        <dbReference type="ARBA" id="ARBA00004091"/>
    </source>
</evidence>
<organism evidence="5 6">
    <name type="scientific">Magnetofaba australis IT-1</name>
    <dbReference type="NCBI Taxonomy" id="1434232"/>
    <lineage>
        <taxon>Bacteria</taxon>
        <taxon>Pseudomonadati</taxon>
        <taxon>Pseudomonadota</taxon>
        <taxon>Magnetococcia</taxon>
        <taxon>Magnetococcales</taxon>
        <taxon>Magnetococcaceae</taxon>
        <taxon>Magnetofaba</taxon>
    </lineage>
</organism>
<dbReference type="InterPro" id="IPR005063">
    <property type="entry name" value="Transposase_27"/>
</dbReference>
<accession>A0A1Y2K414</accession>
<evidence type="ECO:0000256" key="2">
    <source>
        <dbReference type="ARBA" id="ARBA00008841"/>
    </source>
</evidence>